<name>A0A0A0P377_9CAUD</name>
<dbReference type="Gene3D" id="2.60.40.10">
    <property type="entry name" value="Immunoglobulins"/>
    <property type="match status" value="2"/>
</dbReference>
<dbReference type="InterPro" id="IPR013783">
    <property type="entry name" value="Ig-like_fold"/>
</dbReference>
<protein>
    <submittedName>
        <fullName evidence="1">Major tail subunit</fullName>
    </submittedName>
</protein>
<evidence type="ECO:0000313" key="2">
    <source>
        <dbReference type="Proteomes" id="UP000030156"/>
    </source>
</evidence>
<sequence length="276" mass="29446">MPGQYTAQFHEDKIMAFWHRYYRPDMFGWKVTRILDPVTVPQKDVIWLDADPEGLDPTGMFYMEYDPNLVPALTFAVNLPGNNATDAGATYVTGGASKEFSVEMEGGVAPYSFAWFRRASSTDNPVGADQDSYTIASYSAANNNGDYFVRVTDATGQMVESLRERTKQAIALSTNLPATDTWTVDVADSLAVVVNAATGLAPYSYQWQKSTNGGTSWSNVANGGAGGITGATAATLNIATPQAGDAGQYRCIATSSNTVPPNTVTSIACTVTVNPA</sequence>
<accession>A0A0A0P377</accession>
<reference evidence="1 2" key="1">
    <citation type="submission" date="2013-08" db="EMBL/GenBank/DDBJ databases">
        <authorList>
            <person name="Tong Y."/>
            <person name="Hua Y."/>
            <person name="Mi Z."/>
            <person name="An X."/>
            <person name="Pei G."/>
            <person name="Wang W."/>
            <person name="Xu X."/>
            <person name="Li S."/>
        </authorList>
    </citation>
    <scope>NUCLEOTIDE SEQUENCE [LARGE SCALE GENOMIC DNA]</scope>
    <source>
        <strain evidence="1">Sewage</strain>
    </source>
</reference>
<evidence type="ECO:0000313" key="1">
    <source>
        <dbReference type="EMBL" id="AGZ17799.1"/>
    </source>
</evidence>
<dbReference type="InterPro" id="IPR036179">
    <property type="entry name" value="Ig-like_dom_sf"/>
</dbReference>
<keyword evidence="2" id="KW-1185">Reference proteome</keyword>
<dbReference type="EMBL" id="KF591601">
    <property type="protein sequence ID" value="AGZ17799.1"/>
    <property type="molecule type" value="Genomic_DNA"/>
</dbReference>
<proteinExistence type="predicted"/>
<dbReference type="SUPFAM" id="SSF48726">
    <property type="entry name" value="Immunoglobulin"/>
    <property type="match status" value="1"/>
</dbReference>
<gene>
    <name evidence="1" type="ORF">IME_EC2_8</name>
</gene>
<dbReference type="Proteomes" id="UP000030156">
    <property type="component" value="Segment"/>
</dbReference>
<organism evidence="1 2">
    <name type="scientific">Enterobacteria phage IME_EC2</name>
    <dbReference type="NCBI Taxonomy" id="1414766"/>
    <lineage>
        <taxon>Viruses</taxon>
        <taxon>Duplodnaviria</taxon>
        <taxon>Heunggongvirae</taxon>
        <taxon>Uroviricota</taxon>
        <taxon>Caudoviricetes</taxon>
        <taxon>Murrayvirus</taxon>
        <taxon>Murrayvirus EC2</taxon>
    </lineage>
</organism>